<dbReference type="Proteomes" id="UP000594364">
    <property type="component" value="Chromosome 6"/>
</dbReference>
<evidence type="ECO:0000313" key="2">
    <source>
        <dbReference type="Proteomes" id="UP000594364"/>
    </source>
</evidence>
<reference evidence="1 2" key="1">
    <citation type="journal article" date="2018" name="PLoS Genet.">
        <title>Repeat elements organise 3D genome structure and mediate transcription in the filamentous fungus Epichloe festucae.</title>
        <authorList>
            <person name="Winter D.J."/>
            <person name="Ganley A.R.D."/>
            <person name="Young C.A."/>
            <person name="Liachko I."/>
            <person name="Schardl C.L."/>
            <person name="Dupont P.Y."/>
            <person name="Berry D."/>
            <person name="Ram A."/>
            <person name="Scott B."/>
            <person name="Cox M.P."/>
        </authorList>
    </citation>
    <scope>NUCLEOTIDE SEQUENCE [LARGE SCALE GENOMIC DNA]</scope>
    <source>
        <strain evidence="1 2">Fl1</strain>
    </source>
</reference>
<gene>
    <name evidence="1" type="ORF">C2857_000721</name>
</gene>
<evidence type="ECO:0000313" key="1">
    <source>
        <dbReference type="EMBL" id="QPH16151.1"/>
    </source>
</evidence>
<sequence length="159" mass="18104">MAVVRNLASPTTTKSLDPMLPSHMRLRDRLARVPKPVHHNGQLYDIMGVDRDVRVEGFVDRPVMLDSVRWNVASLQVKPGPKPTLSGLKLSLLPRDSDESSCWKKNVSTADMRRVRFPTTDGDYKIGPVKHGIMRRLPTVSRSKKQLKFRSGFRFEARL</sequence>
<proteinExistence type="predicted"/>
<dbReference type="OrthoDB" id="443402at2759"/>
<accession>A0A7U3Q1B6</accession>
<name>A0A7U3Q1B6_EPIFF</name>
<protein>
    <submittedName>
        <fullName evidence="1">Uncharacterized protein</fullName>
    </submittedName>
</protein>
<keyword evidence="2" id="KW-1185">Reference proteome</keyword>
<dbReference type="EMBL" id="CP031390">
    <property type="protein sequence ID" value="QPH16151.1"/>
    <property type="molecule type" value="Genomic_DNA"/>
</dbReference>
<dbReference type="AlphaFoldDB" id="A0A7U3Q1B6"/>
<organism evidence="1 2">
    <name type="scientific">Epichloe festucae (strain Fl1)</name>
    <dbReference type="NCBI Taxonomy" id="877507"/>
    <lineage>
        <taxon>Eukaryota</taxon>
        <taxon>Fungi</taxon>
        <taxon>Dikarya</taxon>
        <taxon>Ascomycota</taxon>
        <taxon>Pezizomycotina</taxon>
        <taxon>Sordariomycetes</taxon>
        <taxon>Hypocreomycetidae</taxon>
        <taxon>Hypocreales</taxon>
        <taxon>Clavicipitaceae</taxon>
        <taxon>Epichloe</taxon>
    </lineage>
</organism>